<evidence type="ECO:0000313" key="9">
    <source>
        <dbReference type="Proteomes" id="UP000321311"/>
    </source>
</evidence>
<dbReference type="NCBIfam" id="NF011898">
    <property type="entry name" value="PRK15371.1"/>
    <property type="match status" value="1"/>
</dbReference>
<evidence type="ECO:0000313" key="10">
    <source>
        <dbReference type="Proteomes" id="UP000829580"/>
    </source>
</evidence>
<reference evidence="8 10" key="3">
    <citation type="submission" date="2022-02" db="EMBL/GenBank/DDBJ databases">
        <title>Genomic structural plasticity of rodent-associated Bartonella in nature.</title>
        <authorList>
            <person name="Sousa K.C.M."/>
            <person name="Gutierrez R."/>
            <person name="Yahalomi D."/>
            <person name="Shalit T."/>
            <person name="Markus B."/>
            <person name="Nachum-Biala Y."/>
            <person name="Hawlena H."/>
            <person name="Marcos-Hadad E."/>
            <person name="Hazkani-Covo E."/>
            <person name="Neves H.R."/>
            <person name="Covo S."/>
            <person name="Harrus S."/>
        </authorList>
    </citation>
    <scope>NUCLEOTIDE SEQUENCE [LARGE SCALE GENOMIC DNA]</scope>
    <source>
        <strain evidence="8 10">B35_1_2</strain>
    </source>
</reference>
<proteinExistence type="inferred from homology"/>
<comment type="catalytic activity">
    <reaction evidence="5">
        <text>L-seryl-[protein] + acetyl-CoA = O-acetyl-L-seryl-[protein] + CoA</text>
        <dbReference type="Rhea" id="RHEA:59392"/>
        <dbReference type="Rhea" id="RHEA-COMP:9863"/>
        <dbReference type="Rhea" id="RHEA-COMP:15352"/>
        <dbReference type="ChEBI" id="CHEBI:29999"/>
        <dbReference type="ChEBI" id="CHEBI:57287"/>
        <dbReference type="ChEBI" id="CHEBI:57288"/>
        <dbReference type="ChEBI" id="CHEBI:141128"/>
    </reaction>
    <physiologicalReaction direction="left-to-right" evidence="5">
        <dbReference type="Rhea" id="RHEA:59393"/>
    </physiologicalReaction>
</comment>
<dbReference type="Proteomes" id="UP000829580">
    <property type="component" value="Chromosome"/>
</dbReference>
<dbReference type="Pfam" id="PF03421">
    <property type="entry name" value="Acetyltransf_14"/>
    <property type="match status" value="1"/>
</dbReference>
<reference evidence="9" key="1">
    <citation type="submission" date="2019-07" db="EMBL/GenBank/DDBJ databases">
        <title>Bartonella kosoyii sp. nov. and Bartonella krasnovii sp. nov., two novel members of the Bartonella elizabethae complex sensu lato, isolated from black rats and wild desert rodent-fleas.</title>
        <authorList>
            <person name="Gutierrez R."/>
            <person name="Shalit T."/>
            <person name="Markus B."/>
            <person name="Yuan C."/>
            <person name="Nachum-Biala Y."/>
            <person name="Elad D."/>
            <person name="Harrus S."/>
        </authorList>
    </citation>
    <scope>NUCLEOTIDE SEQUENCE [LARGE SCALE GENOMIC DNA]</scope>
    <source>
        <strain evidence="9">OE 1-1</strain>
    </source>
</reference>
<feature type="compositionally biased region" description="Polar residues" evidence="6">
    <location>
        <begin position="1"/>
        <end position="23"/>
    </location>
</feature>
<evidence type="ECO:0000256" key="2">
    <source>
        <dbReference type="ARBA" id="ARBA00023315"/>
    </source>
</evidence>
<gene>
    <name evidence="7" type="ORF">D1092_07270</name>
    <name evidence="8" type="ORF">MNL13_06540</name>
</gene>
<dbReference type="GO" id="GO:0016746">
    <property type="term" value="F:acyltransferase activity"/>
    <property type="evidence" value="ECO:0007669"/>
    <property type="project" value="UniProtKB-KW"/>
</dbReference>
<evidence type="ECO:0000313" key="8">
    <source>
        <dbReference type="EMBL" id="UNF28859.1"/>
    </source>
</evidence>
<evidence type="ECO:0000256" key="6">
    <source>
        <dbReference type="SAM" id="MobiDB-lite"/>
    </source>
</evidence>
<dbReference type="InterPro" id="IPR005083">
    <property type="entry name" value="YopJ-like"/>
</dbReference>
<protein>
    <submittedName>
        <fullName evidence="7">YopJ family type III secretion system effector serine/threonine acetyltransferase</fullName>
    </submittedName>
    <submittedName>
        <fullName evidence="8">YopJ/AvrA family T3SS effector serine/threonine acetyltransferase</fullName>
    </submittedName>
</protein>
<evidence type="ECO:0000256" key="3">
    <source>
        <dbReference type="ARBA" id="ARBA00023785"/>
    </source>
</evidence>
<dbReference type="KEGG" id="barn:D1092_07270"/>
<name>A0A5B9D3C6_9HYPH</name>
<evidence type="ECO:0000256" key="1">
    <source>
        <dbReference type="ARBA" id="ARBA00022679"/>
    </source>
</evidence>
<dbReference type="RefSeq" id="WP_120121107.1">
    <property type="nucleotide sequence ID" value="NZ_CP031844.2"/>
</dbReference>
<sequence>MKPQDSSPPRSYPTQEGANAQESGHTREDPSTDESLESLIARLQKNALEEENGPPSSEELKAIIADLEDDLVTGYWTFANYEDTDIRLMPALVEKANRKYPGLNLKLALTAEKLTHALKETIESGAKSSQFIVNMGSRIHFAAMDYKVIDDKISLIMFEPTTFNNISAWKLGIKINQTLASLPLPPYSFAMAEMDIQRSSSECGMFSLSLAKKLHLESDKLTRMHKDNVKGVLCDPKTPLPAEKLDSYLPTTFYKHAQGRRRLEHYLKTNPEAAHETVNKKGETLTERFEKNLTEKGEKTVSVSPHKKRITEYKSLMM</sequence>
<feature type="region of interest" description="Disordered" evidence="6">
    <location>
        <begin position="1"/>
        <end position="38"/>
    </location>
</feature>
<dbReference type="EMBL" id="CP031844">
    <property type="protein sequence ID" value="QEE12745.1"/>
    <property type="molecule type" value="Genomic_DNA"/>
</dbReference>
<dbReference type="AlphaFoldDB" id="A0A5B9D3C6"/>
<evidence type="ECO:0000256" key="5">
    <source>
        <dbReference type="ARBA" id="ARBA00048662"/>
    </source>
</evidence>
<evidence type="ECO:0000256" key="4">
    <source>
        <dbReference type="ARBA" id="ARBA00048364"/>
    </source>
</evidence>
<comment type="similarity">
    <text evidence="3">Belongs to the acetyltransferase YopJ family.</text>
</comment>
<keyword evidence="2" id="KW-0012">Acyltransferase</keyword>
<reference evidence="7" key="2">
    <citation type="journal article" date="2020" name="Int. J. Syst. Evol. Microbiol.">
        <title>Bartonella kosoyi sp. nov. and Bartonella krasnovii sp. nov., two novel species closely related to the zoonotic Bartonella elizabethae, isolated from black rats and wild desert rodent-fleas.</title>
        <authorList>
            <person name="Gutierrez R."/>
            <person name="Shalit T."/>
            <person name="Markus B."/>
            <person name="Yuan C."/>
            <person name="Nachum-Biala Y."/>
            <person name="Elad D."/>
            <person name="Harrus S."/>
        </authorList>
    </citation>
    <scope>NUCLEOTIDE SEQUENCE</scope>
    <source>
        <strain evidence="7">OE 1-1</strain>
    </source>
</reference>
<keyword evidence="10" id="KW-1185">Reference proteome</keyword>
<dbReference type="OrthoDB" id="6637102at2"/>
<dbReference type="Proteomes" id="UP000321311">
    <property type="component" value="Chromosome"/>
</dbReference>
<accession>A0A5B9D3C6</accession>
<keyword evidence="1 7" id="KW-0808">Transferase</keyword>
<organism evidence="7 9">
    <name type="scientific">Bartonella krasnovii</name>
    <dbReference type="NCBI Taxonomy" id="2267275"/>
    <lineage>
        <taxon>Bacteria</taxon>
        <taxon>Pseudomonadati</taxon>
        <taxon>Pseudomonadota</taxon>
        <taxon>Alphaproteobacteria</taxon>
        <taxon>Hyphomicrobiales</taxon>
        <taxon>Bartonellaceae</taxon>
        <taxon>Bartonella</taxon>
    </lineage>
</organism>
<comment type="catalytic activity">
    <reaction evidence="4">
        <text>L-threonyl-[protein] + acetyl-CoA = O-acetyl-L-threonyl-[protein] + CoA</text>
        <dbReference type="Rhea" id="RHEA:65340"/>
        <dbReference type="Rhea" id="RHEA-COMP:11060"/>
        <dbReference type="Rhea" id="RHEA-COMP:16780"/>
        <dbReference type="ChEBI" id="CHEBI:30013"/>
        <dbReference type="ChEBI" id="CHEBI:57287"/>
        <dbReference type="ChEBI" id="CHEBI:57288"/>
        <dbReference type="ChEBI" id="CHEBI:141025"/>
    </reaction>
    <physiologicalReaction direction="left-to-right" evidence="4">
        <dbReference type="Rhea" id="RHEA:65341"/>
    </physiologicalReaction>
</comment>
<dbReference type="GeneID" id="71061931"/>
<dbReference type="EMBL" id="CP093033">
    <property type="protein sequence ID" value="UNF28859.1"/>
    <property type="molecule type" value="Genomic_DNA"/>
</dbReference>
<evidence type="ECO:0000313" key="7">
    <source>
        <dbReference type="EMBL" id="QEE12745.1"/>
    </source>
</evidence>